<dbReference type="GeneID" id="107026435"/>
<reference evidence="10" key="1">
    <citation type="journal article" date="2014" name="Nat. Genet.">
        <title>The genome of the stress-tolerant wild tomato species Solanum pennellii.</title>
        <authorList>
            <person name="Bolger A."/>
            <person name="Scossa F."/>
            <person name="Bolger M.E."/>
            <person name="Lanz C."/>
            <person name="Maumus F."/>
            <person name="Tohge T."/>
            <person name="Quesneville H."/>
            <person name="Alseekh S."/>
            <person name="Sorensen I."/>
            <person name="Lichtenstein G."/>
            <person name="Fich E.A."/>
            <person name="Conte M."/>
            <person name="Keller H."/>
            <person name="Schneeberger K."/>
            <person name="Schwacke R."/>
            <person name="Ofner I."/>
            <person name="Vrebalov J."/>
            <person name="Xu Y."/>
            <person name="Osorio S."/>
            <person name="Aflitos S.A."/>
            <person name="Schijlen E."/>
            <person name="Jimenez-Gomez J.M."/>
            <person name="Ryngajllo M."/>
            <person name="Kimura S."/>
            <person name="Kumar R."/>
            <person name="Koenig D."/>
            <person name="Headland L.R."/>
            <person name="Maloof J.N."/>
            <person name="Sinha N."/>
            <person name="van Ham R.C."/>
            <person name="Lankhorst R.K."/>
            <person name="Mao L."/>
            <person name="Vogel A."/>
            <person name="Arsova B."/>
            <person name="Panstruga R."/>
            <person name="Fei Z."/>
            <person name="Rose J.K."/>
            <person name="Zamir D."/>
            <person name="Carrari F."/>
            <person name="Giovannoni J.J."/>
            <person name="Weigel D."/>
            <person name="Usadel B."/>
            <person name="Fernie A.R."/>
        </authorList>
    </citation>
    <scope>NUCLEOTIDE SEQUENCE [LARGE SCALE GENOMIC DNA]</scope>
    <source>
        <strain evidence="10">cv. LA0716</strain>
    </source>
</reference>
<feature type="compositionally biased region" description="Polar residues" evidence="8">
    <location>
        <begin position="223"/>
        <end position="237"/>
    </location>
</feature>
<dbReference type="PANTHER" id="PTHR33203">
    <property type="entry name" value="OLEOSIN"/>
    <property type="match status" value="1"/>
</dbReference>
<evidence type="ECO:0000313" key="11">
    <source>
        <dbReference type="RefSeq" id="XP_015082884.1"/>
    </source>
</evidence>
<dbReference type="PANTHER" id="PTHR33203:SF37">
    <property type="entry name" value="GLYCINE-RICH PROTEIN _ OLEOSIN"/>
    <property type="match status" value="1"/>
</dbReference>
<evidence type="ECO:0000256" key="6">
    <source>
        <dbReference type="ARBA" id="ARBA00022989"/>
    </source>
</evidence>
<evidence type="ECO:0000256" key="7">
    <source>
        <dbReference type="ARBA" id="ARBA00023136"/>
    </source>
</evidence>
<gene>
    <name evidence="11" type="primary">LOC107026435</name>
</gene>
<evidence type="ECO:0000256" key="3">
    <source>
        <dbReference type="ARBA" id="ARBA00010858"/>
    </source>
</evidence>
<keyword evidence="6 9" id="KW-1133">Transmembrane helix</keyword>
<dbReference type="InterPro" id="IPR000136">
    <property type="entry name" value="Oleosin"/>
</dbReference>
<evidence type="ECO:0000256" key="9">
    <source>
        <dbReference type="SAM" id="Phobius"/>
    </source>
</evidence>
<dbReference type="Proteomes" id="UP000694930">
    <property type="component" value="Chromosome 7"/>
</dbReference>
<keyword evidence="4" id="KW-0551">Lipid droplet</keyword>
<evidence type="ECO:0000256" key="8">
    <source>
        <dbReference type="SAM" id="MobiDB-lite"/>
    </source>
</evidence>
<evidence type="ECO:0000256" key="2">
    <source>
        <dbReference type="ARBA" id="ARBA00004502"/>
    </source>
</evidence>
<feature type="region of interest" description="Disordered" evidence="8">
    <location>
        <begin position="143"/>
        <end position="168"/>
    </location>
</feature>
<feature type="transmembrane region" description="Helical" evidence="9">
    <location>
        <begin position="37"/>
        <end position="66"/>
    </location>
</feature>
<keyword evidence="10" id="KW-1185">Reference proteome</keyword>
<organism evidence="10 11">
    <name type="scientific">Solanum pennellii</name>
    <name type="common">Tomato</name>
    <name type="synonym">Lycopersicon pennellii</name>
    <dbReference type="NCBI Taxonomy" id="28526"/>
    <lineage>
        <taxon>Eukaryota</taxon>
        <taxon>Viridiplantae</taxon>
        <taxon>Streptophyta</taxon>
        <taxon>Embryophyta</taxon>
        <taxon>Tracheophyta</taxon>
        <taxon>Spermatophyta</taxon>
        <taxon>Magnoliopsida</taxon>
        <taxon>eudicotyledons</taxon>
        <taxon>Gunneridae</taxon>
        <taxon>Pentapetalae</taxon>
        <taxon>asterids</taxon>
        <taxon>lamiids</taxon>
        <taxon>Solanales</taxon>
        <taxon>Solanaceae</taxon>
        <taxon>Solanoideae</taxon>
        <taxon>Solaneae</taxon>
        <taxon>Solanum</taxon>
        <taxon>Solanum subgen. Lycopersicon</taxon>
    </lineage>
</organism>
<evidence type="ECO:0000256" key="1">
    <source>
        <dbReference type="ARBA" id="ARBA00004141"/>
    </source>
</evidence>
<evidence type="ECO:0000256" key="5">
    <source>
        <dbReference type="ARBA" id="ARBA00022692"/>
    </source>
</evidence>
<protein>
    <submittedName>
        <fullName evidence="11">Oleosin S1-2</fullName>
    </submittedName>
</protein>
<feature type="transmembrane region" description="Helical" evidence="9">
    <location>
        <begin position="78"/>
        <end position="111"/>
    </location>
</feature>
<feature type="compositionally biased region" description="Basic and acidic residues" evidence="8">
    <location>
        <begin position="143"/>
        <end position="159"/>
    </location>
</feature>
<feature type="region of interest" description="Disordered" evidence="8">
    <location>
        <begin position="203"/>
        <end position="237"/>
    </location>
</feature>
<evidence type="ECO:0000256" key="4">
    <source>
        <dbReference type="ARBA" id="ARBA00022677"/>
    </source>
</evidence>
<evidence type="ECO:0000313" key="10">
    <source>
        <dbReference type="Proteomes" id="UP000694930"/>
    </source>
</evidence>
<dbReference type="RefSeq" id="XP_015082884.1">
    <property type="nucleotide sequence ID" value="XM_015227398.2"/>
</dbReference>
<reference evidence="11" key="2">
    <citation type="submission" date="2025-08" db="UniProtKB">
        <authorList>
            <consortium name="RefSeq"/>
        </authorList>
    </citation>
    <scope>IDENTIFICATION</scope>
</reference>
<keyword evidence="7 9" id="KW-0472">Membrane</keyword>
<comment type="subcellular location">
    <subcellularLocation>
        <location evidence="2">Lipid droplet</location>
    </subcellularLocation>
    <subcellularLocation>
        <location evidence="1">Membrane</location>
        <topology evidence="1">Multi-pass membrane protein</topology>
    </subcellularLocation>
</comment>
<keyword evidence="5 9" id="KW-0812">Transmembrane</keyword>
<dbReference type="Pfam" id="PF01277">
    <property type="entry name" value="Oleosin"/>
    <property type="match status" value="1"/>
</dbReference>
<accession>A0ABM1HAV6</accession>
<comment type="similarity">
    <text evidence="3">Belongs to the oleosin family.</text>
</comment>
<name>A0ABM1HAV6_SOLPN</name>
<proteinExistence type="inferred from homology"/>
<sequence>MIYDQIIIYTCIREKKKFIMAENRELMEVNPTRKTKIWATIAGIAIEAPILGLMCFSFLTSIILLVVTSPLLVIFSPLLLGAAAVLGVAMAGFGVAGVTAGLGLSSFVLVYRSVIKGRITSGEYGGGGSDDAPVVVDKMIEPEEERDREVAGTGDKTEEQVQEGNTSSEAVHVDKIVELFESLKEHPHDQNETATIVHIVTVEVDDDDEEENQHNKDMVSSGDYLQQNVPRQIPQET</sequence>